<dbReference type="EMBL" id="JABDJR010000475">
    <property type="protein sequence ID" value="NNF07423.1"/>
    <property type="molecule type" value="Genomic_DNA"/>
</dbReference>
<accession>A0A7Y2EFX7</accession>
<gene>
    <name evidence="1" type="ORF">HKN21_11730</name>
</gene>
<evidence type="ECO:0000313" key="1">
    <source>
        <dbReference type="EMBL" id="NNF07423.1"/>
    </source>
</evidence>
<organism evidence="1 2">
    <name type="scientific">Eiseniibacteriota bacterium</name>
    <dbReference type="NCBI Taxonomy" id="2212470"/>
    <lineage>
        <taxon>Bacteria</taxon>
        <taxon>Candidatus Eiseniibacteriota</taxon>
    </lineage>
</organism>
<dbReference type="AlphaFoldDB" id="A0A7Y2EFX7"/>
<sequence>MKTLLRQPSRPSTRTDLYELRQRLTGALQEESRGVSRSSRVGNHRDFAEAWSWLSTHGKLATLVAAIQNGSTQDLEQLSAEAHAAGFPRPKIGRNILFRLAGRLVTREQAAVAA</sequence>
<comment type="caution">
    <text evidence="1">The sequence shown here is derived from an EMBL/GenBank/DDBJ whole genome shotgun (WGS) entry which is preliminary data.</text>
</comment>
<name>A0A7Y2EFX7_UNCEI</name>
<reference evidence="1 2" key="1">
    <citation type="submission" date="2020-03" db="EMBL/GenBank/DDBJ databases">
        <title>Metabolic flexibility allows generalist bacteria to become dominant in a frequently disturbed ecosystem.</title>
        <authorList>
            <person name="Chen Y.-J."/>
            <person name="Leung P.M."/>
            <person name="Bay S.K."/>
            <person name="Hugenholtz P."/>
            <person name="Kessler A.J."/>
            <person name="Shelley G."/>
            <person name="Waite D.W."/>
            <person name="Cook P.L."/>
            <person name="Greening C."/>
        </authorList>
    </citation>
    <scope>NUCLEOTIDE SEQUENCE [LARGE SCALE GENOMIC DNA]</scope>
    <source>
        <strain evidence="1">SS_bin_28</strain>
    </source>
</reference>
<dbReference type="Proteomes" id="UP000547674">
    <property type="component" value="Unassembled WGS sequence"/>
</dbReference>
<proteinExistence type="predicted"/>
<evidence type="ECO:0000313" key="2">
    <source>
        <dbReference type="Proteomes" id="UP000547674"/>
    </source>
</evidence>
<protein>
    <submittedName>
        <fullName evidence="1">Uncharacterized protein</fullName>
    </submittedName>
</protein>